<dbReference type="InterPro" id="IPR011989">
    <property type="entry name" value="ARM-like"/>
</dbReference>
<dbReference type="GO" id="GO:0045202">
    <property type="term" value="C:synapse"/>
    <property type="evidence" value="ECO:0007669"/>
    <property type="project" value="UniProtKB-SubCell"/>
</dbReference>
<keyword evidence="32" id="KW-1185">Reference proteome</keyword>
<keyword evidence="9" id="KW-0399">Innate immunity</keyword>
<dbReference type="InParanoid" id="A0A7J8D1X0"/>
<dbReference type="InterPro" id="IPR000157">
    <property type="entry name" value="TIR_dom"/>
</dbReference>
<dbReference type="EC" id="3.2.2.6" evidence="6"/>
<keyword evidence="7" id="KW-0963">Cytoplasm</keyword>
<dbReference type="GO" id="GO:0045087">
    <property type="term" value="P:innate immune response"/>
    <property type="evidence" value="ECO:0007669"/>
    <property type="project" value="UniProtKB-KW"/>
</dbReference>
<evidence type="ECO:0000256" key="22">
    <source>
        <dbReference type="ARBA" id="ARBA00032222"/>
    </source>
</evidence>
<keyword evidence="18" id="KW-0496">Mitochondrion</keyword>
<dbReference type="InterPro" id="IPR039184">
    <property type="entry name" value="SARM1"/>
</dbReference>
<organism evidence="31 32">
    <name type="scientific">Molossus molossus</name>
    <name type="common">Pallas' mastiff bat</name>
    <name type="synonym">Vespertilio molossus</name>
    <dbReference type="NCBI Taxonomy" id="27622"/>
    <lineage>
        <taxon>Eukaryota</taxon>
        <taxon>Metazoa</taxon>
        <taxon>Chordata</taxon>
        <taxon>Craniata</taxon>
        <taxon>Vertebrata</taxon>
        <taxon>Euteleostomi</taxon>
        <taxon>Mammalia</taxon>
        <taxon>Eutheria</taxon>
        <taxon>Laurasiatheria</taxon>
        <taxon>Chiroptera</taxon>
        <taxon>Yangochiroptera</taxon>
        <taxon>Molossidae</taxon>
        <taxon>Molossus</taxon>
    </lineage>
</organism>
<evidence type="ECO:0000256" key="4">
    <source>
        <dbReference type="ARBA" id="ARBA00004496"/>
    </source>
</evidence>
<keyword evidence="14" id="KW-0524">Neurogenesis</keyword>
<evidence type="ECO:0000256" key="3">
    <source>
        <dbReference type="ARBA" id="ARBA00004489"/>
    </source>
</evidence>
<keyword evidence="11" id="KW-0221">Differentiation</keyword>
<feature type="signal peptide" evidence="28">
    <location>
        <begin position="1"/>
        <end position="15"/>
    </location>
</feature>
<dbReference type="FunFam" id="1.10.150.50:FF:000062">
    <property type="entry name" value="Sterile alpha and TIR motif containing 1"/>
    <property type="match status" value="1"/>
</dbReference>
<evidence type="ECO:0000256" key="25">
    <source>
        <dbReference type="ARBA" id="ARBA00048388"/>
    </source>
</evidence>
<dbReference type="GO" id="GO:0034128">
    <property type="term" value="P:negative regulation of MyD88-independent toll-like receptor signaling pathway"/>
    <property type="evidence" value="ECO:0007669"/>
    <property type="project" value="InterPro"/>
</dbReference>
<dbReference type="GO" id="GO:0030424">
    <property type="term" value="C:axon"/>
    <property type="evidence" value="ECO:0007669"/>
    <property type="project" value="UniProtKB-SubCell"/>
</dbReference>
<proteinExistence type="inferred from homology"/>
<keyword evidence="28" id="KW-0732">Signal</keyword>
<dbReference type="PANTHER" id="PTHR22998:SF1">
    <property type="entry name" value="NAD(+) HYDROLASE SARM1"/>
    <property type="match status" value="1"/>
</dbReference>
<evidence type="ECO:0000256" key="27">
    <source>
        <dbReference type="SAM" id="MobiDB-lite"/>
    </source>
</evidence>
<comment type="subcellular location">
    <subcellularLocation>
        <location evidence="3">Cell projection</location>
        <location evidence="3">Axon</location>
    </subcellularLocation>
    <subcellularLocation>
        <location evidence="2">Cell projection</location>
        <location evidence="2">Dendrite</location>
    </subcellularLocation>
    <subcellularLocation>
        <location evidence="4">Cytoplasm</location>
    </subcellularLocation>
    <subcellularLocation>
        <location evidence="1">Mitochondrion</location>
    </subcellularLocation>
    <subcellularLocation>
        <location evidence="23">Synapse</location>
    </subcellularLocation>
</comment>
<dbReference type="GO" id="GO:0035591">
    <property type="term" value="F:signaling adaptor activity"/>
    <property type="evidence" value="ECO:0007669"/>
    <property type="project" value="InterPro"/>
</dbReference>
<comment type="catalytic activity">
    <reaction evidence="26">
        <text>NADP(+) + H2O = ADP-D-ribose 2'-phosphate + nicotinamide + H(+)</text>
        <dbReference type="Rhea" id="RHEA:19849"/>
        <dbReference type="ChEBI" id="CHEBI:15377"/>
        <dbReference type="ChEBI" id="CHEBI:15378"/>
        <dbReference type="ChEBI" id="CHEBI:17154"/>
        <dbReference type="ChEBI" id="CHEBI:58349"/>
        <dbReference type="ChEBI" id="CHEBI:58673"/>
    </reaction>
    <physiologicalReaction direction="left-to-right" evidence="26">
        <dbReference type="Rhea" id="RHEA:19850"/>
    </physiologicalReaction>
</comment>
<dbReference type="Gene3D" id="3.40.50.10140">
    <property type="entry name" value="Toll/interleukin-1 receptor homology (TIR) domain"/>
    <property type="match status" value="1"/>
</dbReference>
<evidence type="ECO:0000256" key="11">
    <source>
        <dbReference type="ARBA" id="ARBA00022782"/>
    </source>
</evidence>
<keyword evidence="13" id="KW-0391">Immunity</keyword>
<evidence type="ECO:0000256" key="15">
    <source>
        <dbReference type="ARBA" id="ARBA00022946"/>
    </source>
</evidence>
<protein>
    <recommendedName>
        <fullName evidence="20">NAD(+) hydrolase SARM1</fullName>
        <ecNumber evidence="6">3.2.2.6</ecNumber>
    </recommendedName>
    <alternativeName>
        <fullName evidence="22">NADP(+) hydrolase SARM1</fullName>
    </alternativeName>
    <alternativeName>
        <fullName evidence="21">Sterile alpha and TIR motif-containing protein 1</fullName>
    </alternativeName>
</protein>
<dbReference type="PANTHER" id="PTHR22998">
    <property type="entry name" value="SARM1"/>
    <property type="match status" value="1"/>
</dbReference>
<feature type="domain" description="TIR" evidence="29">
    <location>
        <begin position="608"/>
        <end position="751"/>
    </location>
</feature>
<dbReference type="SMART" id="SM00454">
    <property type="entry name" value="SAM"/>
    <property type="match status" value="2"/>
</dbReference>
<dbReference type="SUPFAM" id="SSF52200">
    <property type="entry name" value="Toll/Interleukin receptor TIR domain"/>
    <property type="match status" value="1"/>
</dbReference>
<evidence type="ECO:0000256" key="17">
    <source>
        <dbReference type="ARBA" id="ARBA00023027"/>
    </source>
</evidence>
<evidence type="ECO:0000256" key="19">
    <source>
        <dbReference type="ARBA" id="ARBA00023273"/>
    </source>
</evidence>
<keyword evidence="16" id="KW-0770">Synapse</keyword>
<dbReference type="GO" id="GO:0048678">
    <property type="term" value="P:response to axon injury"/>
    <property type="evidence" value="ECO:0007669"/>
    <property type="project" value="InterPro"/>
</dbReference>
<dbReference type="FunCoup" id="A0A7J8D1X0">
    <property type="interactions" value="1428"/>
</dbReference>
<dbReference type="AlphaFoldDB" id="A0A7J8D1X0"/>
<evidence type="ECO:0000256" key="1">
    <source>
        <dbReference type="ARBA" id="ARBA00004173"/>
    </source>
</evidence>
<dbReference type="SMART" id="SM00255">
    <property type="entry name" value="TIR"/>
    <property type="match status" value="1"/>
</dbReference>
<feature type="chain" id="PRO_5029563062" description="NAD(+) hydrolase SARM1" evidence="28">
    <location>
        <begin position="16"/>
        <end position="772"/>
    </location>
</feature>
<dbReference type="Gene3D" id="1.10.150.50">
    <property type="entry name" value="Transcription Factor, Ets-1"/>
    <property type="match status" value="2"/>
</dbReference>
<evidence type="ECO:0000313" key="32">
    <source>
        <dbReference type="Proteomes" id="UP000550707"/>
    </source>
</evidence>
<evidence type="ECO:0000256" key="6">
    <source>
        <dbReference type="ARBA" id="ARBA00011982"/>
    </source>
</evidence>
<dbReference type="SUPFAM" id="SSF48371">
    <property type="entry name" value="ARM repeat"/>
    <property type="match status" value="1"/>
</dbReference>
<dbReference type="GO" id="GO:0061809">
    <property type="term" value="F:NAD+ nucleosidase activity, cyclic ADP-ribose generating"/>
    <property type="evidence" value="ECO:0007669"/>
    <property type="project" value="UniProtKB-EC"/>
</dbReference>
<evidence type="ECO:0000256" key="23">
    <source>
        <dbReference type="ARBA" id="ARBA00034103"/>
    </source>
</evidence>
<comment type="catalytic activity">
    <reaction evidence="24">
        <text>NAD(+) + H2O = ADP-D-ribose + nicotinamide + H(+)</text>
        <dbReference type="Rhea" id="RHEA:16301"/>
        <dbReference type="ChEBI" id="CHEBI:15377"/>
        <dbReference type="ChEBI" id="CHEBI:15378"/>
        <dbReference type="ChEBI" id="CHEBI:17154"/>
        <dbReference type="ChEBI" id="CHEBI:57540"/>
        <dbReference type="ChEBI" id="CHEBI:57967"/>
        <dbReference type="EC" id="3.2.2.6"/>
    </reaction>
    <physiologicalReaction direction="left-to-right" evidence="24">
        <dbReference type="Rhea" id="RHEA:16302"/>
    </physiologicalReaction>
</comment>
<comment type="catalytic activity">
    <reaction evidence="25">
        <text>NAD(+) = cyclic ADP-beta-D-ribose + nicotinamide + H(+)</text>
        <dbReference type="Rhea" id="RHEA:38611"/>
        <dbReference type="ChEBI" id="CHEBI:15378"/>
        <dbReference type="ChEBI" id="CHEBI:17154"/>
        <dbReference type="ChEBI" id="CHEBI:57540"/>
        <dbReference type="ChEBI" id="CHEBI:73672"/>
    </reaction>
    <physiologicalReaction direction="left-to-right" evidence="25">
        <dbReference type="Rhea" id="RHEA:38612"/>
    </physiologicalReaction>
</comment>
<reference evidence="31 32" key="1">
    <citation type="journal article" date="2020" name="Nature">
        <title>Six reference-quality genomes reveal evolution of bat adaptations.</title>
        <authorList>
            <person name="Jebb D."/>
            <person name="Huang Z."/>
            <person name="Pippel M."/>
            <person name="Hughes G.M."/>
            <person name="Lavrichenko K."/>
            <person name="Devanna P."/>
            <person name="Winkler S."/>
            <person name="Jermiin L.S."/>
            <person name="Skirmuntt E.C."/>
            <person name="Katzourakis A."/>
            <person name="Burkitt-Gray L."/>
            <person name="Ray D.A."/>
            <person name="Sullivan K.A.M."/>
            <person name="Roscito J.G."/>
            <person name="Kirilenko B.M."/>
            <person name="Davalos L.M."/>
            <person name="Corthals A.P."/>
            <person name="Power M.L."/>
            <person name="Jones G."/>
            <person name="Ransome R.D."/>
            <person name="Dechmann D.K.N."/>
            <person name="Locatelli A.G."/>
            <person name="Puechmaille S.J."/>
            <person name="Fedrigo O."/>
            <person name="Jarvis E.D."/>
            <person name="Hiller M."/>
            <person name="Vernes S.C."/>
            <person name="Myers E.W."/>
            <person name="Teeling E.C."/>
        </authorList>
    </citation>
    <scope>NUCLEOTIDE SEQUENCE [LARGE SCALE GENOMIC DNA]</scope>
    <source>
        <strain evidence="31">MMolMol1</strain>
        <tissue evidence="31">Muscle</tissue>
    </source>
</reference>
<evidence type="ECO:0000256" key="7">
    <source>
        <dbReference type="ARBA" id="ARBA00022490"/>
    </source>
</evidence>
<dbReference type="EMBL" id="JACASF010000019">
    <property type="protein sequence ID" value="KAF6417055.1"/>
    <property type="molecule type" value="Genomic_DNA"/>
</dbReference>
<evidence type="ECO:0000256" key="20">
    <source>
        <dbReference type="ARBA" id="ARBA00024128"/>
    </source>
</evidence>
<dbReference type="PROSITE" id="PS50104">
    <property type="entry name" value="TIR"/>
    <property type="match status" value="1"/>
</dbReference>
<comment type="caution">
    <text evidence="31">The sequence shown here is derived from an EMBL/GenBank/DDBJ whole genome shotgun (WGS) entry which is preliminary data.</text>
</comment>
<dbReference type="CDD" id="cd09502">
    <property type="entry name" value="SAM_SARM1-like_repeat2"/>
    <property type="match status" value="1"/>
</dbReference>
<evidence type="ECO:0000256" key="12">
    <source>
        <dbReference type="ARBA" id="ARBA00022801"/>
    </source>
</evidence>
<evidence type="ECO:0000256" key="5">
    <source>
        <dbReference type="ARBA" id="ARBA00008291"/>
    </source>
</evidence>
<evidence type="ECO:0000256" key="9">
    <source>
        <dbReference type="ARBA" id="ARBA00022588"/>
    </source>
</evidence>
<feature type="domain" description="SAM" evidence="30">
    <location>
        <begin position="412"/>
        <end position="476"/>
    </location>
</feature>
<dbReference type="Pfam" id="PF07647">
    <property type="entry name" value="SAM_2"/>
    <property type="match status" value="2"/>
</dbReference>
<evidence type="ECO:0000259" key="30">
    <source>
        <dbReference type="PROSITE" id="PS50105"/>
    </source>
</evidence>
<dbReference type="CDD" id="cd24153">
    <property type="entry name" value="SARM1_N"/>
    <property type="match status" value="1"/>
</dbReference>
<keyword evidence="8" id="KW-0597">Phosphoprotein</keyword>
<dbReference type="PROSITE" id="PS50105">
    <property type="entry name" value="SAM_DOMAIN"/>
    <property type="match status" value="1"/>
</dbReference>
<comment type="similarity">
    <text evidence="5">Belongs to the SARM1 family.</text>
</comment>
<evidence type="ECO:0000256" key="2">
    <source>
        <dbReference type="ARBA" id="ARBA00004279"/>
    </source>
</evidence>
<keyword evidence="15" id="KW-0809">Transit peptide</keyword>
<dbReference type="SUPFAM" id="SSF47769">
    <property type="entry name" value="SAM/Pointed domain"/>
    <property type="match status" value="2"/>
</dbReference>
<gene>
    <name evidence="31" type="ORF">HJG59_016083</name>
</gene>
<evidence type="ECO:0000256" key="16">
    <source>
        <dbReference type="ARBA" id="ARBA00023018"/>
    </source>
</evidence>
<dbReference type="Pfam" id="PF13676">
    <property type="entry name" value="TIR_2"/>
    <property type="match status" value="1"/>
</dbReference>
<dbReference type="InterPro" id="IPR035897">
    <property type="entry name" value="Toll_tir_struct_dom_sf"/>
</dbReference>
<accession>A0A7J8D1X0</accession>
<dbReference type="FunFam" id="3.40.50.10140:FF:000013">
    <property type="entry name" value="Sterile alpha and TIR motif containing 1"/>
    <property type="match status" value="1"/>
</dbReference>
<dbReference type="GO" id="GO:0007399">
    <property type="term" value="P:nervous system development"/>
    <property type="evidence" value="ECO:0007669"/>
    <property type="project" value="UniProtKB-KW"/>
</dbReference>
<dbReference type="GO" id="GO:0007165">
    <property type="term" value="P:signal transduction"/>
    <property type="evidence" value="ECO:0007669"/>
    <property type="project" value="InterPro"/>
</dbReference>
<evidence type="ECO:0000256" key="21">
    <source>
        <dbReference type="ARBA" id="ARBA00031160"/>
    </source>
</evidence>
<evidence type="ECO:0000256" key="13">
    <source>
        <dbReference type="ARBA" id="ARBA00022859"/>
    </source>
</evidence>
<keyword evidence="12" id="KW-0378">Hydrolase</keyword>
<dbReference type="FunFam" id="1.25.10.10:FF:000397">
    <property type="entry name" value="sterile alpha and TIR motif-containing protein 1"/>
    <property type="match status" value="1"/>
</dbReference>
<evidence type="ECO:0000256" key="14">
    <source>
        <dbReference type="ARBA" id="ARBA00022902"/>
    </source>
</evidence>
<sequence length="772" mass="84675">MVLTLLLSAYKLCRFFAMSGPRPGADRLVVPGPDGGGGAGPWWAAGGRGPREVSPGLGTEVQGALERALPELQQALSVLKQASGARAVGAGLAEVFQLVEEAWLLPAVGREVAQGLCDAIRLDGGLDLLLRLLQATELETRVQAARLLEQILVAENRDRVARIGLGVILNLAKEREPVELARSVAGILEHMFKHSEETCERLVAAGGLDAVLYWCRRTDSALLRHCALALANCALHGGQAAQRRMVEKRTAEWLFPLAFSKEDELLRLHACLAVAVLATNKEVEREVERSGTLALVEPLVASLDPGRFARCLVDASDTSQGRGPDDLQRLVPLLDSSRLEAQCIGAFYLCAEAAIKSLQGKTKVFSDIGAIQSLKRLVSYSTNGTTSALAKRALRLLDEEVPRPILPCVPSWKEAEVQMWLQQIGFSQYCERFRELQVDGDLLLRLTEEELQSDLGMRSGITRKRFFRELTELKTFANYATCDRSNLADWLGSLDPRFRQYTYGLVSCGLDRSLLHRVSEQQLLEDCGICLGVHRMRIVTAARVTLFGARHPAWAGLGWAGLRRLDGQRIMYLIVSDGEGPPSPRCLLTPSEMLHSPLPCTGCKPSGDIPDVFISYRRSSGSQLASLLKVHLQLHGFSVFIDVEKLEAGKFEDKLIQSVMGARNFVLVLSAGALDKCMQDHDCKDWVHKEIVTALSCGKNIVPIIDGFEWPEPQALPEDMQAVLTFNGIKWSHEYQEATIEKIIRFLQGRSSRDSSAGSDTSLEGAAPMGPS</sequence>
<dbReference type="InterPro" id="IPR016024">
    <property type="entry name" value="ARM-type_fold"/>
</dbReference>
<dbReference type="GO" id="GO:0005739">
    <property type="term" value="C:mitochondrion"/>
    <property type="evidence" value="ECO:0007669"/>
    <property type="project" value="UniProtKB-SubCell"/>
</dbReference>
<dbReference type="GO" id="GO:0003953">
    <property type="term" value="F:NAD+ nucleosidase activity"/>
    <property type="evidence" value="ECO:0007669"/>
    <property type="project" value="InterPro"/>
</dbReference>
<keyword evidence="10" id="KW-0677">Repeat</keyword>
<evidence type="ECO:0000256" key="8">
    <source>
        <dbReference type="ARBA" id="ARBA00022553"/>
    </source>
</evidence>
<name>A0A7J8D1X0_MOLMO</name>
<evidence type="ECO:0000256" key="28">
    <source>
        <dbReference type="SAM" id="SignalP"/>
    </source>
</evidence>
<dbReference type="FunFam" id="1.10.150.50:FF:000043">
    <property type="entry name" value="Sterile alpha and TIR motif-containing 1"/>
    <property type="match status" value="1"/>
</dbReference>
<feature type="region of interest" description="Disordered" evidence="27">
    <location>
        <begin position="752"/>
        <end position="772"/>
    </location>
</feature>
<evidence type="ECO:0000259" key="29">
    <source>
        <dbReference type="PROSITE" id="PS50104"/>
    </source>
</evidence>
<evidence type="ECO:0000256" key="26">
    <source>
        <dbReference type="ARBA" id="ARBA00049009"/>
    </source>
</evidence>
<evidence type="ECO:0000256" key="10">
    <source>
        <dbReference type="ARBA" id="ARBA00022737"/>
    </source>
</evidence>
<evidence type="ECO:0000313" key="31">
    <source>
        <dbReference type="EMBL" id="KAF6417055.1"/>
    </source>
</evidence>
<keyword evidence="19" id="KW-0966">Cell projection</keyword>
<dbReference type="InterPro" id="IPR013761">
    <property type="entry name" value="SAM/pointed_sf"/>
</dbReference>
<dbReference type="GO" id="GO:0030425">
    <property type="term" value="C:dendrite"/>
    <property type="evidence" value="ECO:0007669"/>
    <property type="project" value="UniProtKB-SubCell"/>
</dbReference>
<evidence type="ECO:0000256" key="24">
    <source>
        <dbReference type="ARBA" id="ARBA00047304"/>
    </source>
</evidence>
<dbReference type="Gene3D" id="1.25.10.10">
    <property type="entry name" value="Leucine-rich Repeat Variant"/>
    <property type="match status" value="1"/>
</dbReference>
<evidence type="ECO:0000256" key="18">
    <source>
        <dbReference type="ARBA" id="ARBA00023128"/>
    </source>
</evidence>
<dbReference type="InterPro" id="IPR001660">
    <property type="entry name" value="SAM"/>
</dbReference>
<dbReference type="GO" id="GO:0030154">
    <property type="term" value="P:cell differentiation"/>
    <property type="evidence" value="ECO:0007669"/>
    <property type="project" value="UniProtKB-KW"/>
</dbReference>
<dbReference type="Proteomes" id="UP000550707">
    <property type="component" value="Unassembled WGS sequence"/>
</dbReference>
<keyword evidence="17" id="KW-0520">NAD</keyword>